<evidence type="ECO:0000313" key="1">
    <source>
        <dbReference type="EMBL" id="MRW89551.1"/>
    </source>
</evidence>
<keyword evidence="2" id="KW-1185">Reference proteome</keyword>
<protein>
    <submittedName>
        <fullName evidence="1">Uncharacterized protein</fullName>
    </submittedName>
</protein>
<dbReference type="AlphaFoldDB" id="A0A6I2KV20"/>
<gene>
    <name evidence="1" type="ORF">GJ699_06100</name>
</gene>
<reference evidence="1 2" key="1">
    <citation type="submission" date="2019-11" db="EMBL/GenBank/DDBJ databases">
        <title>Novel species isolated from a subtropical stream in China.</title>
        <authorList>
            <person name="Lu H."/>
        </authorList>
    </citation>
    <scope>NUCLEOTIDE SEQUENCE [LARGE SCALE GENOMIC DNA]</scope>
    <source>
        <strain evidence="1 2">FT80W</strain>
    </source>
</reference>
<proteinExistence type="predicted"/>
<accession>A0A6I2KV20</accession>
<dbReference type="EMBL" id="WKJK01000003">
    <property type="protein sequence ID" value="MRW89551.1"/>
    <property type="molecule type" value="Genomic_DNA"/>
</dbReference>
<organism evidence="1 2">
    <name type="scientific">Duganella guangzhouensis</name>
    <dbReference type="NCBI Taxonomy" id="2666084"/>
    <lineage>
        <taxon>Bacteria</taxon>
        <taxon>Pseudomonadati</taxon>
        <taxon>Pseudomonadota</taxon>
        <taxon>Betaproteobacteria</taxon>
        <taxon>Burkholderiales</taxon>
        <taxon>Oxalobacteraceae</taxon>
        <taxon>Telluria group</taxon>
        <taxon>Duganella</taxon>
    </lineage>
</organism>
<sequence length="538" mass="58418">MNLVPTSKIHLGKIFHTISVASLLVSLTGCGVFYSETRDKQGLAAKAAWEKVDLTTQISLARKNHTALLTDQLKATDELAVAQATLAARQLAIDGEGTIRTTLLAPLDSELKKLITKEAEAPTWLDYLSKQQKANNGVAFQVQEFRQLGLNPAGCDEALKNLVVIADIRKVDTAKADRLTEVQKEYTRECAGLTQLDPEPTLSKGLLADAIAARNSAKTRVKAASTETKLVREDFQAALKAYNDAVSKQAADAKGLGEKLTAATDRLKSAIEEADKDGKQLNSALGVKLLSDAEQTSVDRFLASFVEDDGKTKVDKSHQVEVLLKLSKFAGETKAEWTNAEKPNLVPLLLAKNLAQAKSDAAAREIKIRNLELALREQRVLALTKRYKQLLYAKACLVGQPAEMHNGEVIRAATSPVPLDESVITAFAPVSTRPTKPGEVKIWTKQVENKQRTWDAATNYLDDIVRLQPESTKPVYQIDALAHERSLSLAESNLALWTGVINSVIEQSATSAASGIKPTDIQSLLNSATLVWIGKGVN</sequence>
<dbReference type="RefSeq" id="WP_154374181.1">
    <property type="nucleotide sequence ID" value="NZ_WKJK01000003.1"/>
</dbReference>
<name>A0A6I2KV20_9BURK</name>
<dbReference type="Proteomes" id="UP000433309">
    <property type="component" value="Unassembled WGS sequence"/>
</dbReference>
<evidence type="ECO:0000313" key="2">
    <source>
        <dbReference type="Proteomes" id="UP000433309"/>
    </source>
</evidence>
<comment type="caution">
    <text evidence="1">The sequence shown here is derived from an EMBL/GenBank/DDBJ whole genome shotgun (WGS) entry which is preliminary data.</text>
</comment>